<keyword evidence="3" id="KW-1185">Reference proteome</keyword>
<dbReference type="InterPro" id="IPR000182">
    <property type="entry name" value="GNAT_dom"/>
</dbReference>
<comment type="caution">
    <text evidence="2">The sequence shown here is derived from an EMBL/GenBank/DDBJ whole genome shotgun (WGS) entry which is preliminary data.</text>
</comment>
<dbReference type="GO" id="GO:0016747">
    <property type="term" value="F:acyltransferase activity, transferring groups other than amino-acyl groups"/>
    <property type="evidence" value="ECO:0007669"/>
    <property type="project" value="InterPro"/>
</dbReference>
<protein>
    <recommendedName>
        <fullName evidence="1">N-acetyltransferase domain-containing protein</fullName>
    </recommendedName>
</protein>
<dbReference type="CDD" id="cd04301">
    <property type="entry name" value="NAT_SF"/>
    <property type="match status" value="1"/>
</dbReference>
<accession>A0AA36D7S7</accession>
<dbReference type="Proteomes" id="UP001177023">
    <property type="component" value="Unassembled WGS sequence"/>
</dbReference>
<organism evidence="2 3">
    <name type="scientific">Mesorhabditis spiculigera</name>
    <dbReference type="NCBI Taxonomy" id="96644"/>
    <lineage>
        <taxon>Eukaryota</taxon>
        <taxon>Metazoa</taxon>
        <taxon>Ecdysozoa</taxon>
        <taxon>Nematoda</taxon>
        <taxon>Chromadorea</taxon>
        <taxon>Rhabditida</taxon>
        <taxon>Rhabditina</taxon>
        <taxon>Rhabditomorpha</taxon>
        <taxon>Rhabditoidea</taxon>
        <taxon>Rhabditidae</taxon>
        <taxon>Mesorhabditinae</taxon>
        <taxon>Mesorhabditis</taxon>
    </lineage>
</organism>
<reference evidence="2" key="1">
    <citation type="submission" date="2023-06" db="EMBL/GenBank/DDBJ databases">
        <authorList>
            <person name="Delattre M."/>
        </authorList>
    </citation>
    <scope>NUCLEOTIDE SEQUENCE</scope>
    <source>
        <strain evidence="2">AF72</strain>
    </source>
</reference>
<name>A0AA36D7S7_9BILA</name>
<dbReference type="Pfam" id="PF18014">
    <property type="entry name" value="Acetyltransf_18"/>
    <property type="match status" value="1"/>
</dbReference>
<evidence type="ECO:0000259" key="1">
    <source>
        <dbReference type="PROSITE" id="PS51186"/>
    </source>
</evidence>
<dbReference type="AlphaFoldDB" id="A0AA36D7S7"/>
<proteinExistence type="predicted"/>
<dbReference type="InterPro" id="IPR009658">
    <property type="entry name" value="DUF1248"/>
</dbReference>
<feature type="domain" description="N-acetyltransferase" evidence="1">
    <location>
        <begin position="10"/>
        <end position="156"/>
    </location>
</feature>
<dbReference type="PROSITE" id="PS51186">
    <property type="entry name" value="GNAT"/>
    <property type="match status" value="1"/>
</dbReference>
<dbReference type="Gene3D" id="3.40.630.30">
    <property type="match status" value="1"/>
</dbReference>
<dbReference type="Gene3D" id="3.40.630.90">
    <property type="match status" value="1"/>
</dbReference>
<gene>
    <name evidence="2" type="ORF">MSPICULIGERA_LOCUS20804</name>
</gene>
<evidence type="ECO:0000313" key="3">
    <source>
        <dbReference type="Proteomes" id="UP001177023"/>
    </source>
</evidence>
<evidence type="ECO:0000313" key="2">
    <source>
        <dbReference type="EMBL" id="CAJ0582674.1"/>
    </source>
</evidence>
<dbReference type="InterPro" id="IPR016181">
    <property type="entry name" value="Acyl_CoA_acyltransferase"/>
</dbReference>
<dbReference type="SUPFAM" id="SSF55729">
    <property type="entry name" value="Acyl-CoA N-acyltransferases (Nat)"/>
    <property type="match status" value="1"/>
</dbReference>
<dbReference type="PANTHER" id="PTHR47408">
    <property type="entry name" value="PROTEIN CBG01304-RELATED"/>
    <property type="match status" value="1"/>
</dbReference>
<feature type="non-terminal residue" evidence="2">
    <location>
        <position position="320"/>
    </location>
</feature>
<sequence length="320" mass="36155">MGTEKELPNVDLVVTPAKDAGLWEQIMEKCVRTEGWVFAPSDYSTWLDAFEEFYYYFALDKETKKAVGSLCFGRYDALSGKPEESLWAVGMYYVDPEYRGKGLGAFLFDKMMAKIGDDNAVLNGVLKMAPRYSATYGFDKILSEGDPHPYYQVDCKKLVVPARDEDVVTKDYREVSADEVDAWDRAEIMPGYDRSKYLRLLITSPEALTMVAYRDEKIVGLLCVRETGKKLSAGPFYADDMAVARTLVHDLLKRKEGWMDFTSFGGTTPSCCQMAKELFEELNNGEPCGHGFVYLQFTKELVHAAYEKTLAITDCAMSYV</sequence>
<dbReference type="Pfam" id="PF06852">
    <property type="entry name" value="DUF1248"/>
    <property type="match status" value="1"/>
</dbReference>
<dbReference type="EMBL" id="CATQJA010002664">
    <property type="protein sequence ID" value="CAJ0582674.1"/>
    <property type="molecule type" value="Genomic_DNA"/>
</dbReference>
<dbReference type="InterPro" id="IPR041496">
    <property type="entry name" value="YitH/HolE_GNAT"/>
</dbReference>